<dbReference type="Proteomes" id="UP000277204">
    <property type="component" value="Unassembled WGS sequence"/>
</dbReference>
<evidence type="ECO:0000313" key="2">
    <source>
        <dbReference type="Proteomes" id="UP000277204"/>
    </source>
</evidence>
<evidence type="ECO:0000313" key="1">
    <source>
        <dbReference type="EMBL" id="VDP06444.1"/>
    </source>
</evidence>
<dbReference type="AlphaFoldDB" id="A0A183MBQ6"/>
<name>A0A183MBQ6_9TREM</name>
<protein>
    <submittedName>
        <fullName evidence="1">Uncharacterized protein</fullName>
    </submittedName>
</protein>
<organism evidence="1 2">
    <name type="scientific">Schistosoma margrebowiei</name>
    <dbReference type="NCBI Taxonomy" id="48269"/>
    <lineage>
        <taxon>Eukaryota</taxon>
        <taxon>Metazoa</taxon>
        <taxon>Spiralia</taxon>
        <taxon>Lophotrochozoa</taxon>
        <taxon>Platyhelminthes</taxon>
        <taxon>Trematoda</taxon>
        <taxon>Digenea</taxon>
        <taxon>Strigeidida</taxon>
        <taxon>Schistosomatoidea</taxon>
        <taxon>Schistosomatidae</taxon>
        <taxon>Schistosoma</taxon>
    </lineage>
</organism>
<reference evidence="1 2" key="1">
    <citation type="submission" date="2018-11" db="EMBL/GenBank/DDBJ databases">
        <authorList>
            <consortium name="Pathogen Informatics"/>
        </authorList>
    </citation>
    <scope>NUCLEOTIDE SEQUENCE [LARGE SCALE GENOMIC DNA]</scope>
    <source>
        <strain evidence="1 2">Zambia</strain>
    </source>
</reference>
<accession>A0A183MBQ6</accession>
<proteinExistence type="predicted"/>
<keyword evidence="2" id="KW-1185">Reference proteome</keyword>
<sequence>MISRKTNDWLHSILNNSMYLVKWLQIHHLNSSLNLMILNYKIVDLVQIGKLLSKHLILNTIILR</sequence>
<dbReference type="EMBL" id="UZAI01010113">
    <property type="protein sequence ID" value="VDP06444.1"/>
    <property type="molecule type" value="Genomic_DNA"/>
</dbReference>
<gene>
    <name evidence="1" type="ORF">SMRZ_LOCUS13481</name>
</gene>